<keyword evidence="4" id="KW-0175">Coiled coil</keyword>
<evidence type="ECO:0000256" key="3">
    <source>
        <dbReference type="ARBA" id="ARBA00013368"/>
    </source>
</evidence>
<name>A0A936N9U8_9ACTN</name>
<reference evidence="7 8" key="1">
    <citation type="submission" date="2020-10" db="EMBL/GenBank/DDBJ databases">
        <title>Connecting structure to function with the recovery of over 1000 high-quality activated sludge metagenome-assembled genomes encoding full-length rRNA genes using long-read sequencing.</title>
        <authorList>
            <person name="Singleton C.M."/>
            <person name="Petriglieri F."/>
            <person name="Kristensen J.M."/>
            <person name="Kirkegaard R.H."/>
            <person name="Michaelsen T.Y."/>
            <person name="Andersen M.H."/>
            <person name="Karst S.M."/>
            <person name="Dueholm M.S."/>
            <person name="Nielsen P.H."/>
            <person name="Albertsen M."/>
        </authorList>
    </citation>
    <scope>NUCLEOTIDE SEQUENCE [LARGE SCALE GENOMIC DNA]</scope>
    <source>
        <strain evidence="7">Lyne_18-Q3-R50-59_MAXAC.006</strain>
    </source>
</reference>
<sequence>MKPNQLVIEAFGPYATRAEVDFDALADTRLFVVSGPTGAGKTSIFDAMCWALYGELPGNRLREGKVRSDAADPGHLTSVSLTFTVDDTVYRVMRQPEQDRPKLRGTGSTTEKQSVELHRRAAGAWEPMAHRWAETNRICADLVGLTPAQFQQVVLLPQGRFQEVLHATSDERTKLLRTLFDTAGFERAQDLLDRRAKTAETRRNSMIAELSRSEDSADAELDALQALVEAQGIELPPLTRSSPTEATFTSMVEAAEQPEPVAAQTTEPDAGRKRKRRGAAGPGQLSLVPDDGFGGAAAEDGDDTEVEVSSALDAATTGDPSGGPTSSAPQSTANAGVPATFSLGDRAERLELHGVALLDRRRDEHRAARNDAERALNAAHQLAERQAGFRTERAQLERRMERLDGMEASRLRLDSALRAAGVADAHQVAQRASLQLADAQTSAETALRQTASELTELIELWPNECGAPPAASVLAEASAGSATALPGWLIDAGRLDLTRVPTSDRARLADGLETLARRADRGAGELRGRAGEIAQARELARQASARQDEADAAAKQVAHLSAKLGELAAEQRTLDVERQELAALAGGADRAQAALTQATGLRDARIALDGERLALADIDAALAAVAQQTQALTVEADRLTAQRDAARQVAACVADHRGDADRAAAVLRLAKRRDQNQSELADAVAALQRHADVYANLMTAFTADAAPRLAAALIDGDDCPVCGSAEHPHLAAAPAGAEPVSTADLERAHAANMAAISKHSALQDRLDECVAELGDDAAESIAGLTERHRAAHNLVDRAVAAAVAVTDIEQRLTELVQQRQGLEQRDRTAHGQQAAGSERLTALLERLGDSADEAAADLETRVATAADDNRRCVAAVEAVVELDQHRTELAVQIENLTSQRSKAAEQQHAAAAQADQLQVQATAQLSSPDAIWPHAQLAQRCETLATVGRRAASSLGRLDAAALTDLESQAALRSSLTRQGFNDIDDIAAAALEESERRRLEASISRWDGEGFALTQRLVNIVEGGLSLIAPDLDGLAAQLADATDAADRLIEHASTARNHLGRARRAIAELDGRGDERAAAQADYEATDRLARMCRGHNAQRVTLEAWVLAHHLREVVTSANHRLGTMSRGRFQIHVDDEAADQRSKHGLDLSIADAETGTRRPVRTLSGGQTFQASLALALGLADTIATQRVGRDIGATFIDEGFGGLDADSLDTAIEVLNNLGAEGQMIGVITHVEELKAVLPVAIEVTPMGGGRSELTQLIGNPPAGASSAAGSSAEVA</sequence>
<dbReference type="Pfam" id="PF13558">
    <property type="entry name" value="SbcC_Walker_B"/>
    <property type="match status" value="1"/>
</dbReference>
<evidence type="ECO:0000256" key="4">
    <source>
        <dbReference type="SAM" id="Coils"/>
    </source>
</evidence>
<dbReference type="InterPro" id="IPR027417">
    <property type="entry name" value="P-loop_NTPase"/>
</dbReference>
<dbReference type="GO" id="GO:0006302">
    <property type="term" value="P:double-strand break repair"/>
    <property type="evidence" value="ECO:0007669"/>
    <property type="project" value="InterPro"/>
</dbReference>
<accession>A0A936N9U8</accession>
<feature type="compositionally biased region" description="Polar residues" evidence="5">
    <location>
        <begin position="323"/>
        <end position="334"/>
    </location>
</feature>
<dbReference type="SUPFAM" id="SSF52540">
    <property type="entry name" value="P-loop containing nucleoside triphosphate hydrolases"/>
    <property type="match status" value="1"/>
</dbReference>
<comment type="similarity">
    <text evidence="1">Belongs to the SMC family. SbcC subfamily.</text>
</comment>
<dbReference type="Gene3D" id="3.40.50.300">
    <property type="entry name" value="P-loop containing nucleotide triphosphate hydrolases"/>
    <property type="match status" value="2"/>
</dbReference>
<dbReference type="GO" id="GO:0016887">
    <property type="term" value="F:ATP hydrolysis activity"/>
    <property type="evidence" value="ECO:0007669"/>
    <property type="project" value="InterPro"/>
</dbReference>
<feature type="region of interest" description="Disordered" evidence="5">
    <location>
        <begin position="253"/>
        <end position="338"/>
    </location>
</feature>
<dbReference type="EMBL" id="JADJZA010000001">
    <property type="protein sequence ID" value="MBK9295568.1"/>
    <property type="molecule type" value="Genomic_DNA"/>
</dbReference>
<evidence type="ECO:0000256" key="5">
    <source>
        <dbReference type="SAM" id="MobiDB-lite"/>
    </source>
</evidence>
<comment type="caution">
    <text evidence="7">The sequence shown here is derived from an EMBL/GenBank/DDBJ whole genome shotgun (WGS) entry which is preliminary data.</text>
</comment>
<feature type="region of interest" description="Disordered" evidence="5">
    <location>
        <begin position="94"/>
        <end position="114"/>
    </location>
</feature>
<evidence type="ECO:0000256" key="2">
    <source>
        <dbReference type="ARBA" id="ARBA00011322"/>
    </source>
</evidence>
<dbReference type="Proteomes" id="UP000727993">
    <property type="component" value="Unassembled WGS sequence"/>
</dbReference>
<feature type="region of interest" description="Disordered" evidence="5">
    <location>
        <begin position="1259"/>
        <end position="1282"/>
    </location>
</feature>
<dbReference type="Pfam" id="PF13476">
    <property type="entry name" value="AAA_23"/>
    <property type="match status" value="1"/>
</dbReference>
<feature type="coiled-coil region" evidence="4">
    <location>
        <begin position="355"/>
        <end position="385"/>
    </location>
</feature>
<evidence type="ECO:0000313" key="8">
    <source>
        <dbReference type="Proteomes" id="UP000727993"/>
    </source>
</evidence>
<feature type="compositionally biased region" description="Low complexity" evidence="5">
    <location>
        <begin position="1269"/>
        <end position="1282"/>
    </location>
</feature>
<evidence type="ECO:0000313" key="7">
    <source>
        <dbReference type="EMBL" id="MBK9295568.1"/>
    </source>
</evidence>
<proteinExistence type="inferred from homology"/>
<dbReference type="InterPro" id="IPR038729">
    <property type="entry name" value="Rad50/SbcC_AAA"/>
</dbReference>
<dbReference type="PANTHER" id="PTHR32114">
    <property type="entry name" value="ABC TRANSPORTER ABCH.3"/>
    <property type="match status" value="1"/>
</dbReference>
<comment type="subunit">
    <text evidence="2">Heterodimer of SbcC and SbcD.</text>
</comment>
<gene>
    <name evidence="7" type="ORF">IPN02_01565</name>
</gene>
<feature type="compositionally biased region" description="Low complexity" evidence="5">
    <location>
        <begin position="253"/>
        <end position="264"/>
    </location>
</feature>
<dbReference type="PANTHER" id="PTHR32114:SF2">
    <property type="entry name" value="ABC TRANSPORTER ABCH.3"/>
    <property type="match status" value="1"/>
</dbReference>
<organism evidence="7 8">
    <name type="scientific">Candidatus Neomicrothrix subdominans</name>
    <dbReference type="NCBI Taxonomy" id="2954438"/>
    <lineage>
        <taxon>Bacteria</taxon>
        <taxon>Bacillati</taxon>
        <taxon>Actinomycetota</taxon>
        <taxon>Acidimicrobiia</taxon>
        <taxon>Acidimicrobiales</taxon>
        <taxon>Microthrixaceae</taxon>
        <taxon>Candidatus Neomicrothrix</taxon>
    </lineage>
</organism>
<feature type="domain" description="Rad50/SbcC-type AAA" evidence="6">
    <location>
        <begin position="5"/>
        <end position="210"/>
    </location>
</feature>
<evidence type="ECO:0000256" key="1">
    <source>
        <dbReference type="ARBA" id="ARBA00006930"/>
    </source>
</evidence>
<evidence type="ECO:0000259" key="6">
    <source>
        <dbReference type="Pfam" id="PF13476"/>
    </source>
</evidence>
<protein>
    <recommendedName>
        <fullName evidence="3">Nuclease SbcCD subunit C</fullName>
    </recommendedName>
</protein>